<evidence type="ECO:0008006" key="12">
    <source>
        <dbReference type="Google" id="ProtNLM"/>
    </source>
</evidence>
<name>A0AAV0FI77_9ASTE</name>
<evidence type="ECO:0000313" key="10">
    <source>
        <dbReference type="EMBL" id="CAH9148887.1"/>
    </source>
</evidence>
<dbReference type="PANTHER" id="PTHR13322">
    <property type="entry name" value="C1ORF73 PROTEIN"/>
    <property type="match status" value="1"/>
</dbReference>
<dbReference type="PANTHER" id="PTHR13322:SF2">
    <property type="entry name" value="INTEGRATOR COMPLEX SUBUNIT 7"/>
    <property type="match status" value="1"/>
</dbReference>
<dbReference type="EMBL" id="CAMAPF010000015">
    <property type="protein sequence ID" value="CAH9068282.1"/>
    <property type="molecule type" value="Genomic_DNA"/>
</dbReference>
<keyword evidence="4" id="KW-0539">Nucleus</keyword>
<evidence type="ECO:0000259" key="6">
    <source>
        <dbReference type="Pfam" id="PF24436"/>
    </source>
</evidence>
<dbReference type="GO" id="GO:0034472">
    <property type="term" value="P:snRNA 3'-end processing"/>
    <property type="evidence" value="ECO:0007669"/>
    <property type="project" value="TreeGrafter"/>
</dbReference>
<keyword evidence="3" id="KW-0963">Cytoplasm</keyword>
<dbReference type="AlphaFoldDB" id="A0AAV0FI77"/>
<feature type="domain" description="Integrator complex subunit 7 helical bundle" evidence="7">
    <location>
        <begin position="620"/>
        <end position="725"/>
    </location>
</feature>
<dbReference type="InterPro" id="IPR033060">
    <property type="entry name" value="INTS7"/>
</dbReference>
<dbReference type="Proteomes" id="UP001152523">
    <property type="component" value="Unassembled WGS sequence"/>
</dbReference>
<evidence type="ECO:0000313" key="8">
    <source>
        <dbReference type="EMBL" id="CAH9068282.1"/>
    </source>
</evidence>
<evidence type="ECO:0000259" key="7">
    <source>
        <dbReference type="Pfam" id="PF24437"/>
    </source>
</evidence>
<feature type="domain" description="Integrator complex subunit 7-like C-terminal" evidence="5">
    <location>
        <begin position="937"/>
        <end position="1094"/>
    </location>
</feature>
<dbReference type="Pfam" id="PF24436">
    <property type="entry name" value="INTS7_N"/>
    <property type="match status" value="1"/>
</dbReference>
<protein>
    <recommendedName>
        <fullName evidence="12">ARM repeat superfamily protein</fullName>
    </recommendedName>
</protein>
<proteinExistence type="predicted"/>
<dbReference type="Pfam" id="PF24437">
    <property type="entry name" value="INTS7_HB"/>
    <property type="match status" value="1"/>
</dbReference>
<dbReference type="EMBL" id="CAMAPF010001293">
    <property type="protein sequence ID" value="CAH9148887.1"/>
    <property type="molecule type" value="Genomic_DNA"/>
</dbReference>
<comment type="caution">
    <text evidence="9">The sequence shown here is derived from an EMBL/GenBank/DDBJ whole genome shotgun (WGS) entry which is preliminary data.</text>
</comment>
<evidence type="ECO:0000256" key="1">
    <source>
        <dbReference type="ARBA" id="ARBA00004123"/>
    </source>
</evidence>
<dbReference type="InterPro" id="IPR056517">
    <property type="entry name" value="INTS7_HB"/>
</dbReference>
<sequence length="1101" mass="123800">MDRTAAALAMQWSVDLEKGLRSKRSGEAILQIGQRLQRWNSESILTVSEYKLFGLIPGEDKLFADAVLLRLAEAFKSGDKHTRVCIVKIFMSNRRGWGCHGIISKGKLGSHVELLTRLKSVFDTGDSEDRAMTLVLFGCLAGIAKDNADLRCIVLSSLVSKNIQEVKASLFAAGCFCELANHDFAAVHLEMLVNLMSHETPTAIRLAAGRAFAQLWFSILLADRAYKRGVKLMLDYLPEEEFSKLMLISLSKIASKWTSLIPVQVELLISLISQEMRASCLQATAIKCLDFILCHVVIFPESTTHSVLKFFGVLNESKLSPDLQCVALNIFYKVFLYNLHRIPHVEAMTIFSRFLVCVQLILESSVIMISERLLAIHILGDVSVKLLERMEGEASSDQISSTVASKIISFSMDRLSLMVKTNEYILLQPNDVVDQEIKCLFSLLLDLFEKKQELGVLLLDKMCLFISGLVNAWNEVTKKLNIDDNSIDPPRPEENSNSAALERIMICASKVIRNCFFQNQENWSSTSEVIGTIKILVKHVCGCRSLHIHIHVIYDLLLHSCLKYSLLCRIMNSTENICPSPHEYEHSTPEYVRVILGRRKEHWLCYKLGKYAVCQGAWITATLIFEQLSTTVQSKACHSWLESLTCLSRTEREFQSLVNFDLTQITTCGKSSYIEAILGACNDLRSSVCRLGGGDSSTSGPAFCFQRWFLTLRVKVVEAVLDSIKLLISTYSSSGTSYSLQNPFVQVSVRMKSLSQEFDLFATSFIGIDRESRTVVSSLSQSCSLLAFTTAFLNCLMANFSEGIISDQVVDEQIFAMLSHDLFGRLLLHMDNETRKILLSKLTPNTVFLPQLRNPSSNYSGGCEVAKLCRYAVRVILELQNELLTDGKSPDGDDLKEINKSRFLSEASKRLFNVLSLWIRITCWTPKHFFQLRPCVGSELFLIGEDGEKSDGLSVSSGIVLHLNLCLQLSNWPCKMSNLYCVLHCGPASFQKSSHGRNNKEHKKYLGSQNEIDNMVYLNRKLMRYTRGSIDDDDTRGGSFSFVCFEVNKKKWQGFSTCLLDTSAFPVGSYEIRWHSCCIDKEGSYWSFIPVHGTSFALTIK</sequence>
<dbReference type="GO" id="GO:0005737">
    <property type="term" value="C:cytoplasm"/>
    <property type="evidence" value="ECO:0007669"/>
    <property type="project" value="UniProtKB-SubCell"/>
</dbReference>
<dbReference type="InterPro" id="IPR055195">
    <property type="entry name" value="INTS7_C_plant"/>
</dbReference>
<feature type="domain" description="Integrator complex subunit 7 N-terminal" evidence="6">
    <location>
        <begin position="15"/>
        <end position="472"/>
    </location>
</feature>
<accession>A0AAV0FI77</accession>
<dbReference type="GO" id="GO:0032039">
    <property type="term" value="C:integrator complex"/>
    <property type="evidence" value="ECO:0007669"/>
    <property type="project" value="InterPro"/>
</dbReference>
<evidence type="ECO:0000256" key="2">
    <source>
        <dbReference type="ARBA" id="ARBA00004496"/>
    </source>
</evidence>
<reference evidence="9" key="1">
    <citation type="submission" date="2022-07" db="EMBL/GenBank/DDBJ databases">
        <authorList>
            <person name="Macas J."/>
            <person name="Novak P."/>
            <person name="Neumann P."/>
        </authorList>
    </citation>
    <scope>NUCLEOTIDE SEQUENCE</scope>
</reference>
<dbReference type="InterPro" id="IPR056516">
    <property type="entry name" value="INTS7_N"/>
</dbReference>
<gene>
    <name evidence="8" type="ORF">CEPIT_LOCUS2706</name>
    <name evidence="9" type="ORF">CEPIT_LOCUS34236</name>
    <name evidence="10" type="ORF">CEPIT_LOCUS44850</name>
</gene>
<dbReference type="Pfam" id="PF22966">
    <property type="entry name" value="INTS7_C_plants"/>
    <property type="match status" value="1"/>
</dbReference>
<evidence type="ECO:0000256" key="3">
    <source>
        <dbReference type="ARBA" id="ARBA00022490"/>
    </source>
</evidence>
<keyword evidence="11" id="KW-1185">Reference proteome</keyword>
<dbReference type="EMBL" id="CAMAPF010000984">
    <property type="protein sequence ID" value="CAH9135078.1"/>
    <property type="molecule type" value="Genomic_DNA"/>
</dbReference>
<evidence type="ECO:0000313" key="9">
    <source>
        <dbReference type="EMBL" id="CAH9135078.1"/>
    </source>
</evidence>
<evidence type="ECO:0000313" key="11">
    <source>
        <dbReference type="Proteomes" id="UP001152523"/>
    </source>
</evidence>
<evidence type="ECO:0000256" key="4">
    <source>
        <dbReference type="ARBA" id="ARBA00023242"/>
    </source>
</evidence>
<evidence type="ECO:0000259" key="5">
    <source>
        <dbReference type="Pfam" id="PF22966"/>
    </source>
</evidence>
<organism evidence="9 11">
    <name type="scientific">Cuscuta epithymum</name>
    <dbReference type="NCBI Taxonomy" id="186058"/>
    <lineage>
        <taxon>Eukaryota</taxon>
        <taxon>Viridiplantae</taxon>
        <taxon>Streptophyta</taxon>
        <taxon>Embryophyta</taxon>
        <taxon>Tracheophyta</taxon>
        <taxon>Spermatophyta</taxon>
        <taxon>Magnoliopsida</taxon>
        <taxon>eudicotyledons</taxon>
        <taxon>Gunneridae</taxon>
        <taxon>Pentapetalae</taxon>
        <taxon>asterids</taxon>
        <taxon>lamiids</taxon>
        <taxon>Solanales</taxon>
        <taxon>Convolvulaceae</taxon>
        <taxon>Cuscuteae</taxon>
        <taxon>Cuscuta</taxon>
        <taxon>Cuscuta subgen. Cuscuta</taxon>
    </lineage>
</organism>
<comment type="subcellular location">
    <subcellularLocation>
        <location evidence="2">Cytoplasm</location>
    </subcellularLocation>
    <subcellularLocation>
        <location evidence="1">Nucleus</location>
    </subcellularLocation>
</comment>